<evidence type="ECO:0000256" key="1">
    <source>
        <dbReference type="ARBA" id="ARBA00022737"/>
    </source>
</evidence>
<evidence type="ECO:0000313" key="5">
    <source>
        <dbReference type="EMBL" id="KAK4534825.1"/>
    </source>
</evidence>
<dbReference type="InterPro" id="IPR039663">
    <property type="entry name" value="AIP/AIPL1/TTC9"/>
</dbReference>
<sequence>MSSTRDIPETTDAEQLPLERKIELALPCKERGDQCVRKHRYADAKRAYDDAFVFMFCGRDEFELLYTREQRRRHRQHLLPLHLNRGLCKWKLGDHEAALWDLDEAQRLAVWLAGEEDHSPGSELRRLGHPKALYRRARIRMERVQAALRKDRRETYWDDEQALETLRACHTDLTQARMLAPHDAAIPDALNELELLQAQVAEARRQARRASRALFARMRFGDTAPTKVSIEKKNAGKDVSETDPDGTLPPVPPLERVRLW</sequence>
<dbReference type="Proteomes" id="UP001301350">
    <property type="component" value="Unassembled WGS sequence"/>
</dbReference>
<feature type="compositionally biased region" description="Basic and acidic residues" evidence="4">
    <location>
        <begin position="229"/>
        <end position="240"/>
    </location>
</feature>
<dbReference type="AlphaFoldDB" id="A0AAV9IRV0"/>
<evidence type="ECO:0000256" key="2">
    <source>
        <dbReference type="ARBA" id="ARBA00022803"/>
    </source>
</evidence>
<keyword evidence="6" id="KW-1185">Reference proteome</keyword>
<evidence type="ECO:0000313" key="6">
    <source>
        <dbReference type="Proteomes" id="UP001301350"/>
    </source>
</evidence>
<gene>
    <name evidence="5" type="ORF">CDCA_CDCA03G0850</name>
</gene>
<dbReference type="InterPro" id="IPR011990">
    <property type="entry name" value="TPR-like_helical_dom_sf"/>
</dbReference>
<evidence type="ECO:0000256" key="3">
    <source>
        <dbReference type="SAM" id="Coils"/>
    </source>
</evidence>
<feature type="region of interest" description="Disordered" evidence="4">
    <location>
        <begin position="226"/>
        <end position="253"/>
    </location>
</feature>
<dbReference type="Gene3D" id="1.25.40.10">
    <property type="entry name" value="Tetratricopeptide repeat domain"/>
    <property type="match status" value="1"/>
</dbReference>
<dbReference type="SUPFAM" id="SSF48452">
    <property type="entry name" value="TPR-like"/>
    <property type="match status" value="1"/>
</dbReference>
<comment type="caution">
    <text evidence="5">The sequence shown here is derived from an EMBL/GenBank/DDBJ whole genome shotgun (WGS) entry which is preliminary data.</text>
</comment>
<keyword evidence="1" id="KW-0677">Repeat</keyword>
<dbReference type="EMBL" id="JANCYW010000003">
    <property type="protein sequence ID" value="KAK4534825.1"/>
    <property type="molecule type" value="Genomic_DNA"/>
</dbReference>
<reference evidence="5 6" key="1">
    <citation type="submission" date="2022-07" db="EMBL/GenBank/DDBJ databases">
        <title>Genome-wide signatures of adaptation to extreme environments.</title>
        <authorList>
            <person name="Cho C.H."/>
            <person name="Yoon H.S."/>
        </authorList>
    </citation>
    <scope>NUCLEOTIDE SEQUENCE [LARGE SCALE GENOMIC DNA]</scope>
    <source>
        <strain evidence="5 6">DBV 063 E5</strain>
    </source>
</reference>
<keyword evidence="2" id="KW-0802">TPR repeat</keyword>
<evidence type="ECO:0000256" key="4">
    <source>
        <dbReference type="SAM" id="MobiDB-lite"/>
    </source>
</evidence>
<protein>
    <submittedName>
        <fullName evidence="5">Uncharacterized protein</fullName>
    </submittedName>
</protein>
<dbReference type="PANTHER" id="PTHR11242">
    <property type="entry name" value="ARYL HYDROCARBON RECEPTOR INTERACTING PROTEIN RELATED"/>
    <property type="match status" value="1"/>
</dbReference>
<proteinExistence type="predicted"/>
<feature type="coiled-coil region" evidence="3">
    <location>
        <begin position="186"/>
        <end position="213"/>
    </location>
</feature>
<name>A0AAV9IRV0_CYACA</name>
<organism evidence="5 6">
    <name type="scientific">Cyanidium caldarium</name>
    <name type="common">Red alga</name>
    <dbReference type="NCBI Taxonomy" id="2771"/>
    <lineage>
        <taxon>Eukaryota</taxon>
        <taxon>Rhodophyta</taxon>
        <taxon>Bangiophyceae</taxon>
        <taxon>Cyanidiales</taxon>
        <taxon>Cyanidiaceae</taxon>
        <taxon>Cyanidium</taxon>
    </lineage>
</organism>
<accession>A0AAV9IRV0</accession>
<dbReference type="PANTHER" id="PTHR11242:SF0">
    <property type="entry name" value="TPR_REGION DOMAIN-CONTAINING PROTEIN"/>
    <property type="match status" value="1"/>
</dbReference>
<keyword evidence="3" id="KW-0175">Coiled coil</keyword>